<proteinExistence type="inferred from homology"/>
<sequence>MYDTCHGDASDSNTQHHYESNSLLGNQMRIKDISEIMQTASAPIPTAPAHSYTQLVKPADVSIEPRTEPTEQVEPVFAPPGQKIGSVEQQWTAVRPVYLVKNANGEHKFWIRGPYITLSCFRDVQFHIARMDGVPVGATNKRWQGLTHAMFFSPVMDKFGVAFEQTLTDEEKGLLLAATILMDYMYYDV</sequence>
<keyword evidence="2" id="KW-0449">Lipoprotein</keyword>
<dbReference type="Pfam" id="PF03803">
    <property type="entry name" value="Scramblase"/>
    <property type="match status" value="1"/>
</dbReference>
<dbReference type="EMBL" id="OU893339">
    <property type="protein sequence ID" value="CAG9796053.1"/>
    <property type="molecule type" value="Genomic_DNA"/>
</dbReference>
<dbReference type="InterPro" id="IPR005552">
    <property type="entry name" value="Scramblase"/>
</dbReference>
<dbReference type="PANTHER" id="PTHR23248">
    <property type="entry name" value="PHOSPHOLIPID SCRAMBLASE-RELATED"/>
    <property type="match status" value="1"/>
</dbReference>
<name>A0A9N9WJV0_9NEOP</name>
<dbReference type="GO" id="GO:0017128">
    <property type="term" value="F:phospholipid scramblase activity"/>
    <property type="evidence" value="ECO:0007669"/>
    <property type="project" value="InterPro"/>
</dbReference>
<comment type="similarity">
    <text evidence="1 2">Belongs to the phospholipid scramblase family.</text>
</comment>
<dbReference type="OrthoDB" id="191150at2759"/>
<keyword evidence="2" id="KW-0564">Palmitate</keyword>
<dbReference type="AlphaFoldDB" id="A0A9N9WJV0"/>
<reference evidence="3" key="2">
    <citation type="submission" date="2022-10" db="EMBL/GenBank/DDBJ databases">
        <authorList>
            <consortium name="ENA_rothamsted_submissions"/>
            <consortium name="culmorum"/>
            <person name="King R."/>
        </authorList>
    </citation>
    <scope>NUCLEOTIDE SEQUENCE</scope>
</reference>
<organism evidence="3 4">
    <name type="scientific">Diatraea saccharalis</name>
    <name type="common">sugarcane borer</name>
    <dbReference type="NCBI Taxonomy" id="40085"/>
    <lineage>
        <taxon>Eukaryota</taxon>
        <taxon>Metazoa</taxon>
        <taxon>Ecdysozoa</taxon>
        <taxon>Arthropoda</taxon>
        <taxon>Hexapoda</taxon>
        <taxon>Insecta</taxon>
        <taxon>Pterygota</taxon>
        <taxon>Neoptera</taxon>
        <taxon>Endopterygota</taxon>
        <taxon>Lepidoptera</taxon>
        <taxon>Glossata</taxon>
        <taxon>Ditrysia</taxon>
        <taxon>Pyraloidea</taxon>
        <taxon>Crambidae</taxon>
        <taxon>Crambinae</taxon>
        <taxon>Diatraea</taxon>
    </lineage>
</organism>
<comment type="cofactor">
    <cofactor evidence="2">
        <name>Ca(2+)</name>
        <dbReference type="ChEBI" id="CHEBI:29108"/>
    </cofactor>
</comment>
<reference evidence="3" key="1">
    <citation type="submission" date="2021-12" db="EMBL/GenBank/DDBJ databases">
        <authorList>
            <person name="King R."/>
        </authorList>
    </citation>
    <scope>NUCLEOTIDE SEQUENCE</scope>
</reference>
<dbReference type="Proteomes" id="UP001153714">
    <property type="component" value="Chromosome 8"/>
</dbReference>
<evidence type="ECO:0000313" key="3">
    <source>
        <dbReference type="EMBL" id="CAG9796053.1"/>
    </source>
</evidence>
<evidence type="ECO:0000256" key="2">
    <source>
        <dbReference type="RuleBase" id="RU363116"/>
    </source>
</evidence>
<dbReference type="PANTHER" id="PTHR23248:SF4">
    <property type="entry name" value="PHOSPHOLIPID SCRAMBLASE"/>
    <property type="match status" value="1"/>
</dbReference>
<evidence type="ECO:0000256" key="1">
    <source>
        <dbReference type="ARBA" id="ARBA00005350"/>
    </source>
</evidence>
<protein>
    <recommendedName>
        <fullName evidence="2">Phospholipid scramblase</fullName>
    </recommendedName>
</protein>
<evidence type="ECO:0000313" key="4">
    <source>
        <dbReference type="Proteomes" id="UP001153714"/>
    </source>
</evidence>
<keyword evidence="4" id="KW-1185">Reference proteome</keyword>
<comment type="function">
    <text evidence="2">May mediate accelerated ATP-independent bidirectional transbilayer migration of phospholipids upon binding calcium ions that results in a loss of phospholipid asymmetry in the plasma membrane.</text>
</comment>
<dbReference type="GO" id="GO:0005886">
    <property type="term" value="C:plasma membrane"/>
    <property type="evidence" value="ECO:0007669"/>
    <property type="project" value="TreeGrafter"/>
</dbReference>
<accession>A0A9N9WJV0</accession>
<keyword evidence="2" id="KW-0106">Calcium</keyword>
<gene>
    <name evidence="3" type="ORF">DIATSA_LOCUS13278</name>
</gene>